<evidence type="ECO:0000256" key="1">
    <source>
        <dbReference type="SAM" id="MobiDB-lite"/>
    </source>
</evidence>
<reference evidence="2 3" key="1">
    <citation type="journal article" date="2018" name="New Phytol.">
        <title>Comparative genomics and transcriptomics depict ericoid mycorrhizal fungi as versatile saprotrophs and plant mutualists.</title>
        <authorList>
            <person name="Martino E."/>
            <person name="Morin E."/>
            <person name="Grelet G.A."/>
            <person name="Kuo A."/>
            <person name="Kohler A."/>
            <person name="Daghino S."/>
            <person name="Barry K.W."/>
            <person name="Cichocki N."/>
            <person name="Clum A."/>
            <person name="Dockter R.B."/>
            <person name="Hainaut M."/>
            <person name="Kuo R.C."/>
            <person name="LaButti K."/>
            <person name="Lindahl B.D."/>
            <person name="Lindquist E.A."/>
            <person name="Lipzen A."/>
            <person name="Khouja H.R."/>
            <person name="Magnuson J."/>
            <person name="Murat C."/>
            <person name="Ohm R.A."/>
            <person name="Singer S.W."/>
            <person name="Spatafora J.W."/>
            <person name="Wang M."/>
            <person name="Veneault-Fourrey C."/>
            <person name="Henrissat B."/>
            <person name="Grigoriev I.V."/>
            <person name="Martin F.M."/>
            <person name="Perotto S."/>
        </authorList>
    </citation>
    <scope>NUCLEOTIDE SEQUENCE [LARGE SCALE GENOMIC DNA]</scope>
    <source>
        <strain evidence="2 3">ATCC 22711</strain>
    </source>
</reference>
<organism evidence="2 3">
    <name type="scientific">Amorphotheca resinae ATCC 22711</name>
    <dbReference type="NCBI Taxonomy" id="857342"/>
    <lineage>
        <taxon>Eukaryota</taxon>
        <taxon>Fungi</taxon>
        <taxon>Dikarya</taxon>
        <taxon>Ascomycota</taxon>
        <taxon>Pezizomycotina</taxon>
        <taxon>Leotiomycetes</taxon>
        <taxon>Helotiales</taxon>
        <taxon>Amorphothecaceae</taxon>
        <taxon>Amorphotheca</taxon>
    </lineage>
</organism>
<dbReference type="AlphaFoldDB" id="A0A2T3B737"/>
<name>A0A2T3B737_AMORE</name>
<evidence type="ECO:0000313" key="3">
    <source>
        <dbReference type="Proteomes" id="UP000241818"/>
    </source>
</evidence>
<accession>A0A2T3B737</accession>
<dbReference type="Proteomes" id="UP000241818">
    <property type="component" value="Unassembled WGS sequence"/>
</dbReference>
<dbReference type="RefSeq" id="XP_024722734.1">
    <property type="nucleotide sequence ID" value="XM_024865626.1"/>
</dbReference>
<dbReference type="InParanoid" id="A0A2T3B737"/>
<dbReference type="EMBL" id="KZ679009">
    <property type="protein sequence ID" value="PSS22579.1"/>
    <property type="molecule type" value="Genomic_DNA"/>
</dbReference>
<evidence type="ECO:0000313" key="2">
    <source>
        <dbReference type="EMBL" id="PSS22579.1"/>
    </source>
</evidence>
<feature type="region of interest" description="Disordered" evidence="1">
    <location>
        <begin position="60"/>
        <end position="90"/>
    </location>
</feature>
<gene>
    <name evidence="2" type="ORF">M430DRAFT_274891</name>
</gene>
<protein>
    <submittedName>
        <fullName evidence="2">Uncharacterized protein</fullName>
    </submittedName>
</protein>
<proteinExistence type="predicted"/>
<keyword evidence="3" id="KW-1185">Reference proteome</keyword>
<sequence>MTSHVPSPGESPTALLEDKDDLLRAGNVSGAVLGALNSNIDPIFLPERYSRRVLESSSPSTAFASHESANAPDVREAGVQEPQHQPHPPPESAAIFAPATVSPVSLCYRLSAISRYLYLLSAIYSYQTIHCTLLDVSASRAVATSATTIAHVWSMPVRVPGLVEFFHQLNKSLNECRNTSLKNQRSVLLVGASCLQPQVCSVKHPVPTAPRRPSPINCQYH</sequence>
<dbReference type="GeneID" id="36573707"/>